<evidence type="ECO:0000313" key="3">
    <source>
        <dbReference type="Proteomes" id="UP000198832"/>
    </source>
</evidence>
<proteinExistence type="predicted"/>
<organism evidence="2 3">
    <name type="scientific">Nocardioides terrae</name>
    <dbReference type="NCBI Taxonomy" id="574651"/>
    <lineage>
        <taxon>Bacteria</taxon>
        <taxon>Bacillati</taxon>
        <taxon>Actinomycetota</taxon>
        <taxon>Actinomycetes</taxon>
        <taxon>Propionibacteriales</taxon>
        <taxon>Nocardioidaceae</taxon>
        <taxon>Nocardioides</taxon>
    </lineage>
</organism>
<dbReference type="AlphaFoldDB" id="A0A1I1LEN7"/>
<protein>
    <submittedName>
        <fullName evidence="2">DNA-binding transcriptional regulator, MarR family</fullName>
    </submittedName>
</protein>
<dbReference type="InterPro" id="IPR036390">
    <property type="entry name" value="WH_DNA-bd_sf"/>
</dbReference>
<dbReference type="Pfam" id="PF12802">
    <property type="entry name" value="MarR_2"/>
    <property type="match status" value="1"/>
</dbReference>
<dbReference type="InterPro" id="IPR039422">
    <property type="entry name" value="MarR/SlyA-like"/>
</dbReference>
<dbReference type="PANTHER" id="PTHR33164:SF43">
    <property type="entry name" value="HTH-TYPE TRANSCRIPTIONAL REPRESSOR YETL"/>
    <property type="match status" value="1"/>
</dbReference>
<keyword evidence="3" id="KW-1185">Reference proteome</keyword>
<dbReference type="InterPro" id="IPR000835">
    <property type="entry name" value="HTH_MarR-typ"/>
</dbReference>
<dbReference type="Gene3D" id="1.10.10.10">
    <property type="entry name" value="Winged helix-like DNA-binding domain superfamily/Winged helix DNA-binding domain"/>
    <property type="match status" value="1"/>
</dbReference>
<dbReference type="STRING" id="574651.SAMN04487968_109181"/>
<dbReference type="GO" id="GO:0006950">
    <property type="term" value="P:response to stress"/>
    <property type="evidence" value="ECO:0007669"/>
    <property type="project" value="TreeGrafter"/>
</dbReference>
<dbReference type="PROSITE" id="PS50995">
    <property type="entry name" value="HTH_MARR_2"/>
    <property type="match status" value="1"/>
</dbReference>
<evidence type="ECO:0000259" key="1">
    <source>
        <dbReference type="PROSITE" id="PS50995"/>
    </source>
</evidence>
<dbReference type="EMBL" id="FOLB01000009">
    <property type="protein sequence ID" value="SFC68833.1"/>
    <property type="molecule type" value="Genomic_DNA"/>
</dbReference>
<gene>
    <name evidence="2" type="ORF">SAMN04487968_109181</name>
</gene>
<name>A0A1I1LEN7_9ACTN</name>
<dbReference type="RefSeq" id="WP_091124661.1">
    <property type="nucleotide sequence ID" value="NZ_FOLB01000009.1"/>
</dbReference>
<dbReference type="Proteomes" id="UP000198832">
    <property type="component" value="Unassembled WGS sequence"/>
</dbReference>
<dbReference type="OrthoDB" id="9155413at2"/>
<dbReference type="PANTHER" id="PTHR33164">
    <property type="entry name" value="TRANSCRIPTIONAL REGULATOR, MARR FAMILY"/>
    <property type="match status" value="1"/>
</dbReference>
<dbReference type="GO" id="GO:0003700">
    <property type="term" value="F:DNA-binding transcription factor activity"/>
    <property type="evidence" value="ECO:0007669"/>
    <property type="project" value="InterPro"/>
</dbReference>
<feature type="domain" description="HTH marR-type" evidence="1">
    <location>
        <begin position="16"/>
        <end position="151"/>
    </location>
</feature>
<dbReference type="SUPFAM" id="SSF46785">
    <property type="entry name" value="Winged helix' DNA-binding domain"/>
    <property type="match status" value="1"/>
</dbReference>
<sequence length="161" mass="17770">MTDTAEATGRQQAAAPPTLLYLMKQVELAVRAELDELARPVGLTALQYTALTVLERHPDLTSAHLARHSFVTAQSMADMVTNLIGRKLIERHRDPADRRRLVIALTPEGQGLLDHLRPQVAALEHQMLSLMSDAQAGELRRSVELCRQALRRPGARTGEAP</sequence>
<evidence type="ECO:0000313" key="2">
    <source>
        <dbReference type="EMBL" id="SFC68833.1"/>
    </source>
</evidence>
<accession>A0A1I1LEN7</accession>
<dbReference type="SMART" id="SM00347">
    <property type="entry name" value="HTH_MARR"/>
    <property type="match status" value="1"/>
</dbReference>
<reference evidence="2 3" key="1">
    <citation type="submission" date="2016-10" db="EMBL/GenBank/DDBJ databases">
        <authorList>
            <person name="de Groot N.N."/>
        </authorList>
    </citation>
    <scope>NUCLEOTIDE SEQUENCE [LARGE SCALE GENOMIC DNA]</scope>
    <source>
        <strain evidence="2 3">CGMCC 1.7056</strain>
    </source>
</reference>
<keyword evidence="2" id="KW-0238">DNA-binding</keyword>
<dbReference type="InterPro" id="IPR036388">
    <property type="entry name" value="WH-like_DNA-bd_sf"/>
</dbReference>
<dbReference type="GO" id="GO:0003677">
    <property type="term" value="F:DNA binding"/>
    <property type="evidence" value="ECO:0007669"/>
    <property type="project" value="UniProtKB-KW"/>
</dbReference>